<comment type="caution">
    <text evidence="1">The sequence shown here is derived from an EMBL/GenBank/DDBJ whole genome shotgun (WGS) entry which is preliminary data.</text>
</comment>
<dbReference type="AlphaFoldDB" id="A0A1E3XBY6"/>
<gene>
    <name evidence="1" type="ORF">SCARUB_01760</name>
</gene>
<evidence type="ECO:0000313" key="1">
    <source>
        <dbReference type="EMBL" id="ODS33136.1"/>
    </source>
</evidence>
<evidence type="ECO:0000313" key="2">
    <source>
        <dbReference type="Proteomes" id="UP000094056"/>
    </source>
</evidence>
<organism evidence="1 2">
    <name type="scientific">Candidatus Scalindua rubra</name>
    <dbReference type="NCBI Taxonomy" id="1872076"/>
    <lineage>
        <taxon>Bacteria</taxon>
        <taxon>Pseudomonadati</taxon>
        <taxon>Planctomycetota</taxon>
        <taxon>Candidatus Brocadiia</taxon>
        <taxon>Candidatus Brocadiales</taxon>
        <taxon>Candidatus Scalinduaceae</taxon>
        <taxon>Candidatus Scalindua</taxon>
    </lineage>
</organism>
<reference evidence="1 2" key="1">
    <citation type="submission" date="2016-07" db="EMBL/GenBank/DDBJ databases">
        <title>Draft genome of Scalindua rubra, obtained from a brine-seawater interface in the Red Sea, sheds light on salt adaptation in anammox bacteria.</title>
        <authorList>
            <person name="Speth D.R."/>
            <person name="Lagkouvardos I."/>
            <person name="Wang Y."/>
            <person name="Qian P.-Y."/>
            <person name="Dutilh B.E."/>
            <person name="Jetten M.S."/>
        </authorList>
    </citation>
    <scope>NUCLEOTIDE SEQUENCE [LARGE SCALE GENOMIC DNA]</scope>
    <source>
        <strain evidence="1">BSI-1</strain>
    </source>
</reference>
<proteinExistence type="predicted"/>
<dbReference type="EMBL" id="MAYW01000037">
    <property type="protein sequence ID" value="ODS33136.1"/>
    <property type="molecule type" value="Genomic_DNA"/>
</dbReference>
<accession>A0A1E3XBY6</accession>
<dbReference type="Proteomes" id="UP000094056">
    <property type="component" value="Unassembled WGS sequence"/>
</dbReference>
<name>A0A1E3XBY6_9BACT</name>
<protein>
    <submittedName>
        <fullName evidence="1">Uncharacterized protein</fullName>
    </submittedName>
</protein>
<sequence>MLNLWLTDSEGTHWYNLLTKKLAKPVDKTLKFLLKMII</sequence>